<evidence type="ECO:0000259" key="4">
    <source>
        <dbReference type="Pfam" id="PF13205"/>
    </source>
</evidence>
<dbReference type="InterPro" id="IPR032812">
    <property type="entry name" value="SbsA_Ig"/>
</dbReference>
<protein>
    <recommendedName>
        <fullName evidence="4">SbsA Ig-like domain-containing protein</fullName>
    </recommendedName>
</protein>
<evidence type="ECO:0000256" key="1">
    <source>
        <dbReference type="ARBA" id="ARBA00022729"/>
    </source>
</evidence>
<feature type="domain" description="SbsA Ig-like" evidence="4">
    <location>
        <begin position="172"/>
        <end position="224"/>
    </location>
</feature>
<feature type="region of interest" description="Disordered" evidence="2">
    <location>
        <begin position="520"/>
        <end position="547"/>
    </location>
</feature>
<keyword evidence="3" id="KW-0812">Transmembrane</keyword>
<evidence type="ECO:0000313" key="6">
    <source>
        <dbReference type="Proteomes" id="UP000177040"/>
    </source>
</evidence>
<accession>A0A1F6N2E8</accession>
<reference evidence="5 6" key="1">
    <citation type="journal article" date="2016" name="Nat. Commun.">
        <title>Thousands of microbial genomes shed light on interconnected biogeochemical processes in an aquifer system.</title>
        <authorList>
            <person name="Anantharaman K."/>
            <person name="Brown C.T."/>
            <person name="Hug L.A."/>
            <person name="Sharon I."/>
            <person name="Castelle C.J."/>
            <person name="Probst A.J."/>
            <person name="Thomas B.C."/>
            <person name="Singh A."/>
            <person name="Wilkins M.J."/>
            <person name="Karaoz U."/>
            <person name="Brodie E.L."/>
            <person name="Williams K.H."/>
            <person name="Hubbard S.S."/>
            <person name="Banfield J.F."/>
        </authorList>
    </citation>
    <scope>NUCLEOTIDE SEQUENCE [LARGE SCALE GENOMIC DNA]</scope>
</reference>
<evidence type="ECO:0000313" key="5">
    <source>
        <dbReference type="EMBL" id="OGH78077.1"/>
    </source>
</evidence>
<proteinExistence type="predicted"/>
<feature type="transmembrane region" description="Helical" evidence="3">
    <location>
        <begin position="74"/>
        <end position="101"/>
    </location>
</feature>
<comment type="caution">
    <text evidence="5">The sequence shown here is derived from an EMBL/GenBank/DDBJ whole genome shotgun (WGS) entry which is preliminary data.</text>
</comment>
<feature type="transmembrane region" description="Helical" evidence="3">
    <location>
        <begin position="113"/>
        <end position="135"/>
    </location>
</feature>
<dbReference type="InterPro" id="IPR043993">
    <property type="entry name" value="T4SS_pilin"/>
</dbReference>
<gene>
    <name evidence="5" type="ORF">A2983_02035</name>
</gene>
<evidence type="ECO:0000256" key="2">
    <source>
        <dbReference type="SAM" id="MobiDB-lite"/>
    </source>
</evidence>
<dbReference type="Pfam" id="PF18895">
    <property type="entry name" value="T4SS_pilin"/>
    <property type="match status" value="1"/>
</dbReference>
<dbReference type="AlphaFoldDB" id="A0A1F6N2E8"/>
<keyword evidence="1" id="KW-0732">Signal</keyword>
<name>A0A1F6N2E8_9BACT</name>
<evidence type="ECO:0000256" key="3">
    <source>
        <dbReference type="SAM" id="Phobius"/>
    </source>
</evidence>
<dbReference type="Proteomes" id="UP000177040">
    <property type="component" value="Unassembled WGS sequence"/>
</dbReference>
<organism evidence="5 6">
    <name type="scientific">Candidatus Magasanikbacteria bacterium RIFCSPLOWO2_01_FULL_40_15</name>
    <dbReference type="NCBI Taxonomy" id="1798686"/>
    <lineage>
        <taxon>Bacteria</taxon>
        <taxon>Candidatus Magasanikiibacteriota</taxon>
    </lineage>
</organism>
<keyword evidence="3" id="KW-1133">Transmembrane helix</keyword>
<dbReference type="EMBL" id="MFQH01000018">
    <property type="protein sequence ID" value="OGH78077.1"/>
    <property type="molecule type" value="Genomic_DNA"/>
</dbReference>
<dbReference type="Pfam" id="PF13205">
    <property type="entry name" value="Big_5"/>
    <property type="match status" value="1"/>
</dbReference>
<sequence length="755" mass="82710">MLPWILSKFRLNKITPGYSLRAAVFFVFLGLFFSLATVTFAEDEAVSNDTFGLQPIQNTILLGNDDIRVIAAKIIVVVLGLLGIIVFGLILYAGFLIMTAAGNEEKITQGKKVMTNAVIGFVIIISAFSIVQFVLKSLTDAFGDGNGSVEEETNTEPFFASFSGTGGLGSVVKDHYPKPNQTNVPRNTKIAVTFGEAIKPSSLIKNSNNTCWPKDGSGKSVPITDTVCEVFADGVDKGKPVPYYGDCVDLNKDNAIAWETECDRVATSSVQLFFLAEATSTKKNLFEMTASASYDKDRKAYIFTFRPLEPIGSDVNDIWHTVKLVGGTNKNIGIKKLDGSDIFPTSFISKFYSWNFQTNTKIDLSPPFVISTRPTSGATIMRNNIIQINFNEPVDPSVSQGILSASSSFTNIIFNKKTVFGEWKISNGYTTLEFIPGEQCGQNSCGEPMYCLPAINCDELPEDTACEARYTTLIRTAALANPTENSFQAQPFTGLMDMASNALDNGPDKKSDGILFEPKNKEWKHKPPMPADWKTIGDDEDYPENDEKNPDNYLWSFKVSNDIDRTIPYITKVNPALEGEGVKGKDSVEIYFSKYMLYSSIPDGAGILEYPDHVKGGQDKVALEDFAYYFHSLNRDDASSTMTTILHPREFGPGGLDLYYFTFVSSSVKADNQNCLYPGRGPNGEKNSLPVCVYSENSDGTIKEQKNCVPVTFSAESDTGCVFGLTEADKIQPDVATCVKKLKAASPSTLLGINP</sequence>
<keyword evidence="3" id="KW-0472">Membrane</keyword>